<feature type="domain" description="Nephrocystin 3-like N-terminal" evidence="3">
    <location>
        <begin position="220"/>
        <end position="373"/>
    </location>
</feature>
<dbReference type="InterPro" id="IPR056884">
    <property type="entry name" value="NPHP3-like_N"/>
</dbReference>
<gene>
    <name evidence="4" type="ORF">FTJAE_12645</name>
</gene>
<dbReference type="RefSeq" id="XP_037200305.1">
    <property type="nucleotide sequence ID" value="XM_037345712.1"/>
</dbReference>
<dbReference type="PANTHER" id="PTHR10039">
    <property type="entry name" value="AMELOGENIN"/>
    <property type="match status" value="1"/>
</dbReference>
<dbReference type="SUPFAM" id="SSF48403">
    <property type="entry name" value="Ankyrin repeat"/>
    <property type="match status" value="2"/>
</dbReference>
<dbReference type="Gene3D" id="3.40.50.300">
    <property type="entry name" value="P-loop containing nucleotide triphosphate hydrolases"/>
    <property type="match status" value="1"/>
</dbReference>
<comment type="caution">
    <text evidence="4">The sequence shown here is derived from an EMBL/GenBank/DDBJ whole genome shotgun (WGS) entry which is preliminary data.</text>
</comment>
<name>A0A8H5QJ04_9HYPO</name>
<dbReference type="PROSITE" id="PS50088">
    <property type="entry name" value="ANK_REPEAT"/>
    <property type="match status" value="2"/>
</dbReference>
<dbReference type="EMBL" id="JAAQRI010000350">
    <property type="protein sequence ID" value="KAF5617470.1"/>
    <property type="molecule type" value="Genomic_DNA"/>
</dbReference>
<dbReference type="OrthoDB" id="194358at2759"/>
<dbReference type="InterPro" id="IPR036770">
    <property type="entry name" value="Ankyrin_rpt-contain_sf"/>
</dbReference>
<evidence type="ECO:0000313" key="5">
    <source>
        <dbReference type="Proteomes" id="UP000530670"/>
    </source>
</evidence>
<dbReference type="InterPro" id="IPR002110">
    <property type="entry name" value="Ankyrin_rpt"/>
</dbReference>
<dbReference type="Pfam" id="PF12796">
    <property type="entry name" value="Ank_2"/>
    <property type="match status" value="1"/>
</dbReference>
<dbReference type="PANTHER" id="PTHR10039:SF15">
    <property type="entry name" value="NACHT DOMAIN-CONTAINING PROTEIN"/>
    <property type="match status" value="1"/>
</dbReference>
<evidence type="ECO:0000256" key="2">
    <source>
        <dbReference type="PROSITE-ProRule" id="PRU00023"/>
    </source>
</evidence>
<organism evidence="4 5">
    <name type="scientific">Fusarium tjaetaba</name>
    <dbReference type="NCBI Taxonomy" id="1567544"/>
    <lineage>
        <taxon>Eukaryota</taxon>
        <taxon>Fungi</taxon>
        <taxon>Dikarya</taxon>
        <taxon>Ascomycota</taxon>
        <taxon>Pezizomycotina</taxon>
        <taxon>Sordariomycetes</taxon>
        <taxon>Hypocreomycetidae</taxon>
        <taxon>Hypocreales</taxon>
        <taxon>Nectriaceae</taxon>
        <taxon>Fusarium</taxon>
        <taxon>Fusarium fujikuroi species complex</taxon>
    </lineage>
</organism>
<accession>A0A8H5QJ04</accession>
<feature type="repeat" description="ANK" evidence="2">
    <location>
        <begin position="1075"/>
        <end position="1107"/>
    </location>
</feature>
<proteinExistence type="predicted"/>
<sequence length="1426" mass="160561">MADPLSISASIAGLVALADLVFRSGTKYVKSYRGAPTEVGNLIREVRSLSVILHNLSLVAFDLEETGPPETTAAVHEPPTVLQPHYLHDCHQLLRRLETGLSRTEASLDLSSGRSRIQARLKWPYTSTESREMIQDIQRYNQIIHTALAADSLAKLKHCLSRQVEMKDGLERISRTAEKILDIQVKIALDAKRNKVLKDFGQVNPRGEYETNDSLRHGLTGLWLTQGPEFDYWYSTPASRLWCSGIPGAGKSVLSAAVIKECLQRNAHDAQKATAYFFCTYRHERSQHLVNILSSLCIQLALQSENAFQILEEYHGQLFSSHHLSTKPTAETLTQVLHRICACFTRVYIIVDGLDECDNRVEANVKCLAELALPQGYDIINMALFSRDESIIRTRLEKDFPHVEIEAHTEDLQLYVASELNERIASKRLRLHRARRDALSKLPPSLYATYDRILLRIDGCNDAVKRLVKGALLVLATSFSSLCFKEICEAISLEDGATTLEDDEIVEEDELLRWYSSLVRVNKSDSFAYGKRIQFAHFTVQEYLQSLKTLNSDHQYPKLREYAVSRVDGIDFSFLCLRFLTMEDMERFPPTPDITRSIGDMLARRRRRTFYCKSVLSWTPYKTPPSNMEDETNRLLRKLFQPSKTPSFCLWAIDFIFSHHPSSSTDVSSESRRVLSKVISAVLRPEFTPLHMAAAFISPLTFSLPSETMISLTLLCPDLFTNNVEIIIKLLRAGVSITAQDVQLFRSLYDRCLQMPAFTSETSQIWSLFPQLLEALGENNTPDCPRFVLRQKTTDFILRASERRQPQSPDRQSLDGASNEEALKYFHSLIRLNNGAGMRAFLATPRAELAKPADIDPGNLGWNALHLALRSKPVHLCCLDNTGEALQMLLRFGGSILDTDKLGRTVWHVAAELNSVTLLEKLLDLGGVHAALKFTSKHHETPICAAATQLHLEAVSLLLPFCKTEEHWTSSKALSAILYEPRFSGIVQSLHGFGILSQTPCGTHALSCAFYRAIPLDDVQTCEKLYGLGCPLGKALGCGEVTRFFLDISGDFIFKSTTRLESLSAIIDQKDIRHQNRTPLFVAATLNNVKAVNALLIHGADVNATDDRNRTPLFVAVEQGVTEVVELLIGHGAHVDVMSTSSHGLLDVAFVQKSWRMVDTLLEAGLSRKRTNVDGRNLLGLVTLWTCQPGAKPNIGLFKRLLDLGVDLYLSTWPDHFFCNGVDNLVDITYSLRYVKPSIKIEGVRQLCGLETPGAHSLLCRAACWGSVTAILNLIKLGISDLEHHCHEHGSPLNAAVQNHRWEAVKFLMLHGATVPEDLLRPKNSTPSTANPDFIIREWLFVGRHTERKRLSLGLWDDEPEIKSWSGAWVVRVPLQWRDRKCSVESILEYAKRRHWLEIEYKSSDIRDVQLVRPKERCRSMSSVER</sequence>
<dbReference type="Proteomes" id="UP000530670">
    <property type="component" value="Unassembled WGS sequence"/>
</dbReference>
<keyword evidence="2" id="KW-0040">ANK repeat</keyword>
<keyword evidence="5" id="KW-1185">Reference proteome</keyword>
<dbReference type="Gene3D" id="1.25.40.20">
    <property type="entry name" value="Ankyrin repeat-containing domain"/>
    <property type="match status" value="2"/>
</dbReference>
<dbReference type="GeneID" id="59297982"/>
<feature type="repeat" description="ANK" evidence="2">
    <location>
        <begin position="1108"/>
        <end position="1140"/>
    </location>
</feature>
<dbReference type="Pfam" id="PF24883">
    <property type="entry name" value="NPHP3_N"/>
    <property type="match status" value="1"/>
</dbReference>
<evidence type="ECO:0000313" key="4">
    <source>
        <dbReference type="EMBL" id="KAF5617470.1"/>
    </source>
</evidence>
<keyword evidence="1" id="KW-0677">Repeat</keyword>
<dbReference type="InterPro" id="IPR027417">
    <property type="entry name" value="P-loop_NTPase"/>
</dbReference>
<evidence type="ECO:0000256" key="1">
    <source>
        <dbReference type="ARBA" id="ARBA00022737"/>
    </source>
</evidence>
<evidence type="ECO:0000259" key="3">
    <source>
        <dbReference type="Pfam" id="PF24883"/>
    </source>
</evidence>
<protein>
    <submittedName>
        <fullName evidence="4">Heterokaryon incompatibility protein het-E-1</fullName>
    </submittedName>
</protein>
<dbReference type="PROSITE" id="PS50297">
    <property type="entry name" value="ANK_REP_REGION"/>
    <property type="match status" value="2"/>
</dbReference>
<reference evidence="4 5" key="1">
    <citation type="submission" date="2020-05" db="EMBL/GenBank/DDBJ databases">
        <title>Identification and distribution of gene clusters putatively required for synthesis of sphingolipid metabolism inhibitors in phylogenetically diverse species of the filamentous fungus Fusarium.</title>
        <authorList>
            <person name="Kim H.-S."/>
            <person name="Busman M."/>
            <person name="Brown D.W."/>
            <person name="Divon H."/>
            <person name="Uhlig S."/>
            <person name="Proctor R.H."/>
        </authorList>
    </citation>
    <scope>NUCLEOTIDE SEQUENCE [LARGE SCALE GENOMIC DNA]</scope>
    <source>
        <strain evidence="4 5">NRRL 66243</strain>
    </source>
</reference>
<dbReference type="SMART" id="SM00248">
    <property type="entry name" value="ANK"/>
    <property type="match status" value="9"/>
</dbReference>